<evidence type="ECO:0000256" key="1">
    <source>
        <dbReference type="ARBA" id="ARBA00004496"/>
    </source>
</evidence>
<dbReference type="EMBL" id="LSSK01000006">
    <property type="protein sequence ID" value="OMH86372.1"/>
    <property type="molecule type" value="Genomic_DNA"/>
</dbReference>
<dbReference type="SUPFAM" id="SSF48371">
    <property type="entry name" value="ARM repeat"/>
    <property type="match status" value="2"/>
</dbReference>
<protein>
    <submittedName>
        <fullName evidence="4">Uncharacterized protein</fullName>
    </submittedName>
</protein>
<gene>
    <name evidence="4" type="ORF">AX774_g58</name>
</gene>
<dbReference type="AlphaFoldDB" id="A0A1R1PZK0"/>
<dbReference type="PANTHER" id="PTHR45994:SF1">
    <property type="entry name" value="FI21225P1"/>
    <property type="match status" value="1"/>
</dbReference>
<reference evidence="5" key="1">
    <citation type="submission" date="2017-01" db="EMBL/GenBank/DDBJ databases">
        <authorList>
            <person name="Wang Y."/>
            <person name="White M."/>
            <person name="Kvist S."/>
            <person name="Moncalvo J.-M."/>
        </authorList>
    </citation>
    <scope>NUCLEOTIDE SEQUENCE [LARGE SCALE GENOMIC DNA]</scope>
    <source>
        <strain evidence="5">COL-18-3</strain>
    </source>
</reference>
<dbReference type="PANTHER" id="PTHR45994">
    <property type="entry name" value="FI21225P1"/>
    <property type="match status" value="1"/>
</dbReference>
<dbReference type="GO" id="GO:0005737">
    <property type="term" value="C:cytoplasm"/>
    <property type="evidence" value="ECO:0007669"/>
    <property type="project" value="UniProtKB-SubCell"/>
</dbReference>
<feature type="region of interest" description="Disordered" evidence="3">
    <location>
        <begin position="713"/>
        <end position="739"/>
    </location>
</feature>
<evidence type="ECO:0000256" key="2">
    <source>
        <dbReference type="ARBA" id="ARBA00022490"/>
    </source>
</evidence>
<comment type="subcellular location">
    <subcellularLocation>
        <location evidence="1">Cytoplasm</location>
    </subcellularLocation>
</comment>
<dbReference type="InterPro" id="IPR016024">
    <property type="entry name" value="ARM-type_fold"/>
</dbReference>
<comment type="caution">
    <text evidence="4">The sequence shown here is derived from an EMBL/GenBank/DDBJ whole genome shotgun (WGS) entry which is preliminary data.</text>
</comment>
<name>A0A1R1PZK0_ZANCU</name>
<feature type="compositionally biased region" description="Basic and acidic residues" evidence="3">
    <location>
        <begin position="722"/>
        <end position="739"/>
    </location>
</feature>
<evidence type="ECO:0000313" key="4">
    <source>
        <dbReference type="EMBL" id="OMH86372.1"/>
    </source>
</evidence>
<dbReference type="Gene3D" id="1.25.10.10">
    <property type="entry name" value="Leucine-rich Repeat Variant"/>
    <property type="match status" value="1"/>
</dbReference>
<dbReference type="GO" id="GO:0051879">
    <property type="term" value="F:Hsp90 protein binding"/>
    <property type="evidence" value="ECO:0007669"/>
    <property type="project" value="TreeGrafter"/>
</dbReference>
<organism evidence="4 5">
    <name type="scientific">Zancudomyces culisetae</name>
    <name type="common">Gut fungus</name>
    <name type="synonym">Smittium culisetae</name>
    <dbReference type="NCBI Taxonomy" id="1213189"/>
    <lineage>
        <taxon>Eukaryota</taxon>
        <taxon>Fungi</taxon>
        <taxon>Fungi incertae sedis</taxon>
        <taxon>Zoopagomycota</taxon>
        <taxon>Kickxellomycotina</taxon>
        <taxon>Harpellomycetes</taxon>
        <taxon>Harpellales</taxon>
        <taxon>Legeriomycetaceae</taxon>
        <taxon>Zancudomyces</taxon>
    </lineage>
</organism>
<keyword evidence="5" id="KW-1185">Reference proteome</keyword>
<dbReference type="OrthoDB" id="199930at2759"/>
<sequence length="1064" mass="117511">MWKIALKTSKSTAEVLIRRGQVLYELGKTAESGTDFLQAAKIMEKDDSQKTKENIEALQKGLMGMSLYKKSTEEESYSIDELVGSVKIYFETQIPNNKLVNEDCKSLDILRRRVFHGEHVSALQFIELVRTYVNFVEALAMNQDNSDKLLGRFKTLSSQFVEILTIQMRENGDKEMIAEVFNTFQKLWDRLSYEIPNEILELCCSQNNTLYSKALEKLFELGDLESKSILETKGYSTFFDKIFYFAMHSAELEQRSNVLRNAVLLAELNEGLAIKAFSNPQTLVNLNSEEYPQRDALKNNKKRSSIKLPAPLSQLLYVCGNFSEKDSRLGWLLLSRLINKEKEIPECMKIAKYAESAIMEWLQSTKQKDKARGYHALAGILSAQSSSILALLANSVSIVQDMFEEAEYDELETRLGLAILSDIAAGIEATRALISCHGTKFLRESIDSAKNGGGEVGVRLANISTTALAKLTGEAMFSGTSGTGVKSAAVPTVEEIKEKSELTPEKLIDILTNNIMKLDMNKPKETDFDVVESTAESLSYLSLQSNQKNIITESKLLAKLVEFVSNSNEKGAVGEKRAATRFAFVSIIRNLVYRKPPISEEQANANRLQKTAMKSQRKAAGIDVEKEEKQKDFDEKTFESQEAIDARCTKLGEMPKLISTVLSSANRNSSDSTIDVVVDIVFSLCCLPKLRGVLVQCGCVLVLTRNTLALSIGKPKNNKNNSGDKRNSGKEKSDSKKTADVDRDFKAAHALAKIAITIPPNLAFPESSSTPASSLIGPFLKLAEHNGFDQLCVFESLMALTNFVGFVDGQSYRSGGNGGGSLADVFSMYDGGKSLKIVDNLLYSSMKMVRRAAVELVCNLVANSEAAFMHFIEHSEDIPAFKSPESSDDNENEPFRAHKLHLLAALSDFEHTNDSLLVDTQVYDSNTILAASGALATLTAHPSAVRFLVCCHPTFLSILENLISSPCYVNANKKNGKNNSNIMLSIGFCHRGLVILMNLANFSSAGSNPDDNGQKLVVFPVKKLENFKSTLKKISSLTFGQREVDSQLSTSIKPLCNHILGLIC</sequence>
<evidence type="ECO:0000313" key="5">
    <source>
        <dbReference type="Proteomes" id="UP000188320"/>
    </source>
</evidence>
<dbReference type="InterPro" id="IPR011989">
    <property type="entry name" value="ARM-like"/>
</dbReference>
<dbReference type="Proteomes" id="UP000188320">
    <property type="component" value="Unassembled WGS sequence"/>
</dbReference>
<evidence type="ECO:0000256" key="3">
    <source>
        <dbReference type="SAM" id="MobiDB-lite"/>
    </source>
</evidence>
<proteinExistence type="predicted"/>
<keyword evidence="2" id="KW-0963">Cytoplasm</keyword>
<accession>A0A1R1PZK0</accession>